<comment type="similarity">
    <text evidence="6 7">Belongs to the class I-like SAM-binding methyltransferase superfamily. C5-methyltransferase family.</text>
</comment>
<dbReference type="InterPro" id="IPR029063">
    <property type="entry name" value="SAM-dependent_MTases_sf"/>
</dbReference>
<keyword evidence="2 6" id="KW-0489">Methyltransferase</keyword>
<evidence type="ECO:0000256" key="2">
    <source>
        <dbReference type="ARBA" id="ARBA00022603"/>
    </source>
</evidence>
<feature type="compositionally biased region" description="Low complexity" evidence="8">
    <location>
        <begin position="209"/>
        <end position="220"/>
    </location>
</feature>
<evidence type="ECO:0000313" key="9">
    <source>
        <dbReference type="EMBL" id="MDF3291893.1"/>
    </source>
</evidence>
<comment type="caution">
    <text evidence="9">The sequence shown here is derived from an EMBL/GenBank/DDBJ whole genome shotgun (WGS) entry which is preliminary data.</text>
</comment>
<proteinExistence type="inferred from homology"/>
<reference evidence="9 10" key="1">
    <citation type="submission" date="2023-03" db="EMBL/GenBank/DDBJ databases">
        <title>Draft genome sequence of Streptomyces sp. RB6PN23 isolated from peat swamp forest in Thailand.</title>
        <authorList>
            <person name="Klaysubun C."/>
            <person name="Duangmal K."/>
        </authorList>
    </citation>
    <scope>NUCLEOTIDE SEQUENCE [LARGE SCALE GENOMIC DNA]</scope>
    <source>
        <strain evidence="9 10">RB6PN23</strain>
    </source>
</reference>
<dbReference type="GO" id="GO:0003886">
    <property type="term" value="F:DNA (cytosine-5-)-methyltransferase activity"/>
    <property type="evidence" value="ECO:0007669"/>
    <property type="project" value="UniProtKB-EC"/>
</dbReference>
<name>A0ABT5ZS65_9ACTN</name>
<dbReference type="NCBIfam" id="TIGR00675">
    <property type="entry name" value="dcm"/>
    <property type="match status" value="1"/>
</dbReference>
<dbReference type="Gene3D" id="3.40.50.150">
    <property type="entry name" value="Vaccinia Virus protein VP39"/>
    <property type="match status" value="1"/>
</dbReference>
<dbReference type="InterPro" id="IPR001525">
    <property type="entry name" value="C5_MeTfrase"/>
</dbReference>
<evidence type="ECO:0000256" key="1">
    <source>
        <dbReference type="ARBA" id="ARBA00011975"/>
    </source>
</evidence>
<gene>
    <name evidence="9" type="primary">dcm</name>
    <name evidence="9" type="ORF">P3G67_22225</name>
</gene>
<dbReference type="PANTHER" id="PTHR10629:SF52">
    <property type="entry name" value="DNA (CYTOSINE-5)-METHYLTRANSFERASE 1"/>
    <property type="match status" value="1"/>
</dbReference>
<sequence length="399" mass="42149">MPDSPATPLIGSLCSGYGGLDLGVQAALGGSLAWHADIDPNAALILARHWPKVPNLGDISAVRWADVPRVCVLTAGFPCQDVSFAGRRAGLAEGTRSGLWHHVARAIEALDPCLVVIENIRGLLTSPAGSPGDVERCPWCLGNTPSQPPVRALAAVLGSLADLGLDARWCVVRASDVGAPHRRERVFLTAWPTRRITAAQDSDEQPGIQRRQPAPGQAQARRPRTESGRRGGVAPAAHPEGSGRHQGPPQPAPRQRGSDLAVSSGPATLDATTAPHTHEPQGARGGPTDLASDAHAVVERHRVGPDTLDTRWGPYAAAVARWEMRTRPAPLATDAFSRLSPAFMEWMQGLPQGWVTGTPGLGRPAQLTALGNGVVPQQAAHALQLLRPPLGLCPSCRRW</sequence>
<evidence type="ECO:0000256" key="8">
    <source>
        <dbReference type="SAM" id="MobiDB-lite"/>
    </source>
</evidence>
<dbReference type="Pfam" id="PF00145">
    <property type="entry name" value="DNA_methylase"/>
    <property type="match status" value="1"/>
</dbReference>
<dbReference type="Proteomes" id="UP001216579">
    <property type="component" value="Unassembled WGS sequence"/>
</dbReference>
<evidence type="ECO:0000256" key="3">
    <source>
        <dbReference type="ARBA" id="ARBA00022679"/>
    </source>
</evidence>
<dbReference type="InterPro" id="IPR050390">
    <property type="entry name" value="C5-Methyltransferase"/>
</dbReference>
<dbReference type="RefSeq" id="WP_276095032.1">
    <property type="nucleotide sequence ID" value="NZ_JARJBC010000014.1"/>
</dbReference>
<keyword evidence="10" id="KW-1185">Reference proteome</keyword>
<feature type="active site" evidence="6">
    <location>
        <position position="79"/>
    </location>
</feature>
<keyword evidence="5" id="KW-0680">Restriction system</keyword>
<keyword evidence="4 6" id="KW-0949">S-adenosyl-L-methionine</keyword>
<protein>
    <recommendedName>
        <fullName evidence="1">DNA (cytosine-5-)-methyltransferase</fullName>
        <ecNumber evidence="1">2.1.1.37</ecNumber>
    </recommendedName>
</protein>
<dbReference type="EC" id="2.1.1.37" evidence="1"/>
<evidence type="ECO:0000256" key="6">
    <source>
        <dbReference type="PROSITE-ProRule" id="PRU01016"/>
    </source>
</evidence>
<feature type="region of interest" description="Disordered" evidence="8">
    <location>
        <begin position="197"/>
        <end position="290"/>
    </location>
</feature>
<organism evidence="9 10">
    <name type="scientific">Streptomyces silvisoli</name>
    <dbReference type="NCBI Taxonomy" id="3034235"/>
    <lineage>
        <taxon>Bacteria</taxon>
        <taxon>Bacillati</taxon>
        <taxon>Actinomycetota</taxon>
        <taxon>Actinomycetes</taxon>
        <taxon>Kitasatosporales</taxon>
        <taxon>Streptomycetaceae</taxon>
        <taxon>Streptomyces</taxon>
    </lineage>
</organism>
<dbReference type="GO" id="GO:0032259">
    <property type="term" value="P:methylation"/>
    <property type="evidence" value="ECO:0007669"/>
    <property type="project" value="UniProtKB-KW"/>
</dbReference>
<evidence type="ECO:0000256" key="7">
    <source>
        <dbReference type="RuleBase" id="RU000416"/>
    </source>
</evidence>
<evidence type="ECO:0000313" key="10">
    <source>
        <dbReference type="Proteomes" id="UP001216579"/>
    </source>
</evidence>
<dbReference type="PRINTS" id="PR00105">
    <property type="entry name" value="C5METTRFRASE"/>
</dbReference>
<accession>A0ABT5ZS65</accession>
<dbReference type="EMBL" id="JARJBC010000014">
    <property type="protein sequence ID" value="MDF3291893.1"/>
    <property type="molecule type" value="Genomic_DNA"/>
</dbReference>
<evidence type="ECO:0000256" key="4">
    <source>
        <dbReference type="ARBA" id="ARBA00022691"/>
    </source>
</evidence>
<evidence type="ECO:0000256" key="5">
    <source>
        <dbReference type="ARBA" id="ARBA00022747"/>
    </source>
</evidence>
<dbReference type="SUPFAM" id="SSF53335">
    <property type="entry name" value="S-adenosyl-L-methionine-dependent methyltransferases"/>
    <property type="match status" value="1"/>
</dbReference>
<dbReference type="PANTHER" id="PTHR10629">
    <property type="entry name" value="CYTOSINE-SPECIFIC METHYLTRANSFERASE"/>
    <property type="match status" value="1"/>
</dbReference>
<dbReference type="PROSITE" id="PS51679">
    <property type="entry name" value="SAM_MT_C5"/>
    <property type="match status" value="1"/>
</dbReference>
<keyword evidence="3 6" id="KW-0808">Transferase</keyword>